<dbReference type="Gene3D" id="2.80.10.50">
    <property type="match status" value="1"/>
</dbReference>
<dbReference type="PROSITE" id="PS50231">
    <property type="entry name" value="RICIN_B_LECTIN"/>
    <property type="match status" value="1"/>
</dbReference>
<feature type="chain" id="PRO_5026336116" description="Ricin B lectin domain-containing protein" evidence="1">
    <location>
        <begin position="34"/>
        <end position="133"/>
    </location>
</feature>
<dbReference type="CDD" id="cd00161">
    <property type="entry name" value="beta-trefoil_Ricin-like"/>
    <property type="match status" value="1"/>
</dbReference>
<evidence type="ECO:0000256" key="1">
    <source>
        <dbReference type="SAM" id="SignalP"/>
    </source>
</evidence>
<dbReference type="InterPro" id="IPR035992">
    <property type="entry name" value="Ricin_B-like_lectins"/>
</dbReference>
<keyword evidence="4" id="KW-1185">Reference proteome</keyword>
<dbReference type="SUPFAM" id="SSF50370">
    <property type="entry name" value="Ricin B-like lectins"/>
    <property type="match status" value="1"/>
</dbReference>
<dbReference type="InterPro" id="IPR000772">
    <property type="entry name" value="Ricin_B_lectin"/>
</dbReference>
<dbReference type="EMBL" id="WNWM01000002">
    <property type="protein sequence ID" value="MUI14675.1"/>
    <property type="molecule type" value="Genomic_DNA"/>
</dbReference>
<dbReference type="Pfam" id="PF14200">
    <property type="entry name" value="RicinB_lectin_2"/>
    <property type="match status" value="1"/>
</dbReference>
<dbReference type="Proteomes" id="UP000431684">
    <property type="component" value="Unassembled WGS sequence"/>
</dbReference>
<name>A0A6I3XSC9_9BURK</name>
<protein>
    <recommendedName>
        <fullName evidence="2">Ricin B lectin domain-containing protein</fullName>
    </recommendedName>
</protein>
<sequence>MTRTRRARGRLAVVCAMALAVACAAALPQDAYAAPVTNEVMLVNAKTGKCATIAGGVSTDDNVTALQFDCDDHPSRTWRISDVTGSGIHQIRNVQTNKCLTIAGGVSTANNVRTLQFQCDTDLSRRWTIRLKL</sequence>
<feature type="domain" description="Ricin B lectin" evidence="2">
    <location>
        <begin position="37"/>
        <end position="114"/>
    </location>
</feature>
<gene>
    <name evidence="3" type="ORF">GJV26_19745</name>
</gene>
<organism evidence="3 4">
    <name type="scientific">Pseudoduganella dura</name>
    <dbReference type="NCBI Taxonomy" id="321982"/>
    <lineage>
        <taxon>Bacteria</taxon>
        <taxon>Pseudomonadati</taxon>
        <taxon>Pseudomonadota</taxon>
        <taxon>Betaproteobacteria</taxon>
        <taxon>Burkholderiales</taxon>
        <taxon>Oxalobacteraceae</taxon>
        <taxon>Telluria group</taxon>
        <taxon>Pseudoduganella</taxon>
    </lineage>
</organism>
<keyword evidence="1" id="KW-0732">Signal</keyword>
<evidence type="ECO:0000313" key="3">
    <source>
        <dbReference type="EMBL" id="MUI14675.1"/>
    </source>
</evidence>
<reference evidence="3 4" key="1">
    <citation type="submission" date="2019-11" db="EMBL/GenBank/DDBJ databases">
        <title>Draft Genome Sequences of Six Type Strains of the Genus Massilia.</title>
        <authorList>
            <person name="Miess H."/>
            <person name="Frediansyah A."/>
            <person name="Goeker M."/>
            <person name="Gross H."/>
        </authorList>
    </citation>
    <scope>NUCLEOTIDE SEQUENCE [LARGE SCALE GENOMIC DNA]</scope>
    <source>
        <strain evidence="3 4">DSM 17513</strain>
    </source>
</reference>
<evidence type="ECO:0000313" key="4">
    <source>
        <dbReference type="Proteomes" id="UP000431684"/>
    </source>
</evidence>
<feature type="signal peptide" evidence="1">
    <location>
        <begin position="1"/>
        <end position="33"/>
    </location>
</feature>
<dbReference type="OrthoDB" id="4167063at2"/>
<evidence type="ECO:0000259" key="2">
    <source>
        <dbReference type="Pfam" id="PF14200"/>
    </source>
</evidence>
<proteinExistence type="predicted"/>
<dbReference type="AlphaFoldDB" id="A0A6I3XSC9"/>
<accession>A0A6I3XSC9</accession>
<comment type="caution">
    <text evidence="3">The sequence shown here is derived from an EMBL/GenBank/DDBJ whole genome shotgun (WGS) entry which is preliminary data.</text>
</comment>
<dbReference type="PROSITE" id="PS51257">
    <property type="entry name" value="PROKAR_LIPOPROTEIN"/>
    <property type="match status" value="1"/>
</dbReference>